<sequence length="188" mass="20287">PDSTLGRIWTQSITTTKTNYLLQQIQSGRAAGTGLGSTVDFLIHHEFSQKATCTLYKASECILKTGLSFVFQKGSKLKEKIDPVIVNLKEFGILDKMLATALQNASMCASGAPRESKTRALEMGDIWGMNIILAVGLIVGAVVLCVEICSDKGSKLLSRGSNHNKEAGIQKKEQGVMNTQKSLSPVQN</sequence>
<feature type="compositionally biased region" description="Basic and acidic residues" evidence="8">
    <location>
        <begin position="163"/>
        <end position="174"/>
    </location>
</feature>
<proteinExistence type="predicted"/>
<keyword evidence="4 9" id="KW-1133">Transmembrane helix</keyword>
<evidence type="ECO:0000256" key="3">
    <source>
        <dbReference type="ARBA" id="ARBA00022692"/>
    </source>
</evidence>
<organism evidence="10 11">
    <name type="scientific">Meganyctiphanes norvegica</name>
    <name type="common">Northern krill</name>
    <name type="synonym">Thysanopoda norvegica</name>
    <dbReference type="NCBI Taxonomy" id="48144"/>
    <lineage>
        <taxon>Eukaryota</taxon>
        <taxon>Metazoa</taxon>
        <taxon>Ecdysozoa</taxon>
        <taxon>Arthropoda</taxon>
        <taxon>Crustacea</taxon>
        <taxon>Multicrustacea</taxon>
        <taxon>Malacostraca</taxon>
        <taxon>Eumalacostraca</taxon>
        <taxon>Eucarida</taxon>
        <taxon>Euphausiacea</taxon>
        <taxon>Euphausiidae</taxon>
        <taxon>Meganyctiphanes</taxon>
    </lineage>
</organism>
<evidence type="ECO:0000313" key="11">
    <source>
        <dbReference type="Proteomes" id="UP001497623"/>
    </source>
</evidence>
<feature type="non-terminal residue" evidence="10">
    <location>
        <position position="1"/>
    </location>
</feature>
<name>A0AAV2RBJ7_MEGNR</name>
<evidence type="ECO:0000256" key="7">
    <source>
        <dbReference type="ARBA" id="ARBA00023180"/>
    </source>
</evidence>
<keyword evidence="6" id="KW-0675">Receptor</keyword>
<reference evidence="10 11" key="1">
    <citation type="submission" date="2024-05" db="EMBL/GenBank/DDBJ databases">
        <authorList>
            <person name="Wallberg A."/>
        </authorList>
    </citation>
    <scope>NUCLEOTIDE SEQUENCE [LARGE SCALE GENOMIC DNA]</scope>
</reference>
<keyword evidence="11" id="KW-1185">Reference proteome</keyword>
<dbReference type="PANTHER" id="PTHR42643">
    <property type="entry name" value="IONOTROPIC RECEPTOR 20A-RELATED"/>
    <property type="match status" value="1"/>
</dbReference>
<evidence type="ECO:0000256" key="1">
    <source>
        <dbReference type="ARBA" id="ARBA00004651"/>
    </source>
</evidence>
<evidence type="ECO:0000256" key="6">
    <source>
        <dbReference type="ARBA" id="ARBA00023170"/>
    </source>
</evidence>
<evidence type="ECO:0000256" key="9">
    <source>
        <dbReference type="SAM" id="Phobius"/>
    </source>
</evidence>
<evidence type="ECO:0000256" key="8">
    <source>
        <dbReference type="SAM" id="MobiDB-lite"/>
    </source>
</evidence>
<dbReference type="Gene3D" id="3.40.190.10">
    <property type="entry name" value="Periplasmic binding protein-like II"/>
    <property type="match status" value="2"/>
</dbReference>
<gene>
    <name evidence="10" type="ORF">MNOR_LOCUS22306</name>
</gene>
<evidence type="ECO:0000256" key="4">
    <source>
        <dbReference type="ARBA" id="ARBA00022989"/>
    </source>
</evidence>
<feature type="transmembrane region" description="Helical" evidence="9">
    <location>
        <begin position="126"/>
        <end position="149"/>
    </location>
</feature>
<comment type="caution">
    <text evidence="10">The sequence shown here is derived from an EMBL/GenBank/DDBJ whole genome shotgun (WGS) entry which is preliminary data.</text>
</comment>
<evidence type="ECO:0000256" key="2">
    <source>
        <dbReference type="ARBA" id="ARBA00022475"/>
    </source>
</evidence>
<dbReference type="GO" id="GO:0005886">
    <property type="term" value="C:plasma membrane"/>
    <property type="evidence" value="ECO:0007669"/>
    <property type="project" value="UniProtKB-SubCell"/>
</dbReference>
<protein>
    <submittedName>
        <fullName evidence="10">Uncharacterized protein</fullName>
    </submittedName>
</protein>
<feature type="region of interest" description="Disordered" evidence="8">
    <location>
        <begin position="160"/>
        <end position="188"/>
    </location>
</feature>
<dbReference type="Proteomes" id="UP001497623">
    <property type="component" value="Unassembled WGS sequence"/>
</dbReference>
<dbReference type="SUPFAM" id="SSF53850">
    <property type="entry name" value="Periplasmic binding protein-like II"/>
    <property type="match status" value="1"/>
</dbReference>
<dbReference type="EMBL" id="CAXKWB010018667">
    <property type="protein sequence ID" value="CAL4121135.1"/>
    <property type="molecule type" value="Genomic_DNA"/>
</dbReference>
<keyword evidence="5 9" id="KW-0472">Membrane</keyword>
<dbReference type="InterPro" id="IPR052192">
    <property type="entry name" value="Insect_Ionotropic_Sensory_Rcpt"/>
</dbReference>
<feature type="compositionally biased region" description="Polar residues" evidence="8">
    <location>
        <begin position="176"/>
        <end position="188"/>
    </location>
</feature>
<evidence type="ECO:0000313" key="10">
    <source>
        <dbReference type="EMBL" id="CAL4121135.1"/>
    </source>
</evidence>
<accession>A0AAV2RBJ7</accession>
<keyword evidence="3 9" id="KW-0812">Transmembrane</keyword>
<keyword evidence="7" id="KW-0325">Glycoprotein</keyword>
<comment type="subcellular location">
    <subcellularLocation>
        <location evidence="1">Cell membrane</location>
        <topology evidence="1">Multi-pass membrane protein</topology>
    </subcellularLocation>
</comment>
<dbReference type="AlphaFoldDB" id="A0AAV2RBJ7"/>
<dbReference type="PANTHER" id="PTHR42643:SF24">
    <property type="entry name" value="IONOTROPIC RECEPTOR 60A"/>
    <property type="match status" value="1"/>
</dbReference>
<evidence type="ECO:0000256" key="5">
    <source>
        <dbReference type="ARBA" id="ARBA00023136"/>
    </source>
</evidence>
<keyword evidence="2" id="KW-1003">Cell membrane</keyword>